<accession>A0A6A6MZV7</accession>
<organism evidence="3 4">
    <name type="scientific">Hevea brasiliensis</name>
    <name type="common">Para rubber tree</name>
    <name type="synonym">Siphonia brasiliensis</name>
    <dbReference type="NCBI Taxonomy" id="3981"/>
    <lineage>
        <taxon>Eukaryota</taxon>
        <taxon>Viridiplantae</taxon>
        <taxon>Streptophyta</taxon>
        <taxon>Embryophyta</taxon>
        <taxon>Tracheophyta</taxon>
        <taxon>Spermatophyta</taxon>
        <taxon>Magnoliopsida</taxon>
        <taxon>eudicotyledons</taxon>
        <taxon>Gunneridae</taxon>
        <taxon>Pentapetalae</taxon>
        <taxon>rosids</taxon>
        <taxon>fabids</taxon>
        <taxon>Malpighiales</taxon>
        <taxon>Euphorbiaceae</taxon>
        <taxon>Crotonoideae</taxon>
        <taxon>Micrandreae</taxon>
        <taxon>Hevea</taxon>
    </lineage>
</organism>
<name>A0A6A6MZV7_HEVBR</name>
<dbReference type="PANTHER" id="PTHR10353">
    <property type="entry name" value="GLYCOSYL HYDROLASE"/>
    <property type="match status" value="1"/>
</dbReference>
<dbReference type="Pfam" id="PF00232">
    <property type="entry name" value="Glyco_hydro_1"/>
    <property type="match status" value="2"/>
</dbReference>
<dbReference type="InterPro" id="IPR017853">
    <property type="entry name" value="GH"/>
</dbReference>
<evidence type="ECO:0008006" key="5">
    <source>
        <dbReference type="Google" id="ProtNLM"/>
    </source>
</evidence>
<dbReference type="PRINTS" id="PR00131">
    <property type="entry name" value="GLHYDRLASE1"/>
</dbReference>
<dbReference type="Proteomes" id="UP000467840">
    <property type="component" value="Chromosome 10"/>
</dbReference>
<keyword evidence="4" id="KW-1185">Reference proteome</keyword>
<dbReference type="SUPFAM" id="SSF51445">
    <property type="entry name" value="(Trans)glycosidases"/>
    <property type="match status" value="1"/>
</dbReference>
<evidence type="ECO:0000256" key="1">
    <source>
        <dbReference type="ARBA" id="ARBA00010838"/>
    </source>
</evidence>
<comment type="caution">
    <text evidence="3">The sequence shown here is derived from an EMBL/GenBank/DDBJ whole genome shotgun (WGS) entry which is preliminary data.</text>
</comment>
<sequence length="303" mass="35215">MALATTLFSAVRDSDLLHKLVAHTKPAMADDDIPADFSRSYFPEGFIFGTATSAYQKNEDEKIGITLFTFWFEPLSNRTIDIEASKTTLDFMFGLWMEPLTNGHYPKRVQNLVGDRLLTFNETETFDYDGNLIGPQFYIFPKGIRSLLNYTKNRYNDAVIYITENVVDNGNNETQPISDALKDQFRIDYYQKHMWKALESLNNDDVKLRGYFAWSYLDNFEWNIGYTSRIGLYYVDYKNNLTRYEKDSAKWFAKLLNNEVSKKSPSLSKITGQVTSGKSRKLGKHYIMRRCRIDLRSIYVSCC</sequence>
<dbReference type="InterPro" id="IPR001360">
    <property type="entry name" value="Glyco_hydro_1"/>
</dbReference>
<comment type="similarity">
    <text evidence="1 2">Belongs to the glycosyl hydrolase 1 family.</text>
</comment>
<dbReference type="EMBL" id="JAAGAX010000003">
    <property type="protein sequence ID" value="KAF2319361.1"/>
    <property type="molecule type" value="Genomic_DNA"/>
</dbReference>
<proteinExistence type="inferred from homology"/>
<dbReference type="PANTHER" id="PTHR10353:SF323">
    <property type="entry name" value="LINAMARASE"/>
    <property type="match status" value="1"/>
</dbReference>
<evidence type="ECO:0000256" key="2">
    <source>
        <dbReference type="RuleBase" id="RU003690"/>
    </source>
</evidence>
<evidence type="ECO:0000313" key="3">
    <source>
        <dbReference type="EMBL" id="KAF2319361.1"/>
    </source>
</evidence>
<reference evidence="3 4" key="1">
    <citation type="journal article" date="2020" name="Mol. Plant">
        <title>The Chromosome-Based Rubber Tree Genome Provides New Insights into Spurge Genome Evolution and Rubber Biosynthesis.</title>
        <authorList>
            <person name="Liu J."/>
            <person name="Shi C."/>
            <person name="Shi C.C."/>
            <person name="Li W."/>
            <person name="Zhang Q.J."/>
            <person name="Zhang Y."/>
            <person name="Li K."/>
            <person name="Lu H.F."/>
            <person name="Shi C."/>
            <person name="Zhu S.T."/>
            <person name="Xiao Z.Y."/>
            <person name="Nan H."/>
            <person name="Yue Y."/>
            <person name="Zhu X.G."/>
            <person name="Wu Y."/>
            <person name="Hong X.N."/>
            <person name="Fan G.Y."/>
            <person name="Tong Y."/>
            <person name="Zhang D."/>
            <person name="Mao C.L."/>
            <person name="Liu Y.L."/>
            <person name="Hao S.J."/>
            <person name="Liu W.Q."/>
            <person name="Lv M.Q."/>
            <person name="Zhang H.B."/>
            <person name="Liu Y."/>
            <person name="Hu-Tang G.R."/>
            <person name="Wang J.P."/>
            <person name="Wang J.H."/>
            <person name="Sun Y.H."/>
            <person name="Ni S.B."/>
            <person name="Chen W.B."/>
            <person name="Zhang X.C."/>
            <person name="Jiao Y.N."/>
            <person name="Eichler E.E."/>
            <person name="Li G.H."/>
            <person name="Liu X."/>
            <person name="Gao L.Z."/>
        </authorList>
    </citation>
    <scope>NUCLEOTIDE SEQUENCE [LARGE SCALE GENOMIC DNA]</scope>
    <source>
        <strain evidence="4">cv. GT1</strain>
        <tissue evidence="3">Leaf</tissue>
    </source>
</reference>
<dbReference type="GO" id="GO:0008422">
    <property type="term" value="F:beta-glucosidase activity"/>
    <property type="evidence" value="ECO:0007669"/>
    <property type="project" value="TreeGrafter"/>
</dbReference>
<dbReference type="Gene3D" id="3.20.20.80">
    <property type="entry name" value="Glycosidases"/>
    <property type="match status" value="2"/>
</dbReference>
<gene>
    <name evidence="3" type="ORF">GH714_015116</name>
</gene>
<dbReference type="GO" id="GO:0005975">
    <property type="term" value="P:carbohydrate metabolic process"/>
    <property type="evidence" value="ECO:0007669"/>
    <property type="project" value="InterPro"/>
</dbReference>
<protein>
    <recommendedName>
        <fullName evidence="5">Beta-glucosidase</fullName>
    </recommendedName>
</protein>
<dbReference type="AlphaFoldDB" id="A0A6A6MZV7"/>
<evidence type="ECO:0000313" key="4">
    <source>
        <dbReference type="Proteomes" id="UP000467840"/>
    </source>
</evidence>